<dbReference type="EMBL" id="OX465079">
    <property type="protein sequence ID" value="CAI9277347.1"/>
    <property type="molecule type" value="Genomic_DNA"/>
</dbReference>
<dbReference type="Proteomes" id="UP001177003">
    <property type="component" value="Chromosome 3"/>
</dbReference>
<protein>
    <submittedName>
        <fullName evidence="2">Uncharacterized protein</fullName>
    </submittedName>
</protein>
<reference evidence="2" key="1">
    <citation type="submission" date="2023-04" db="EMBL/GenBank/DDBJ databases">
        <authorList>
            <person name="Vijverberg K."/>
            <person name="Xiong W."/>
            <person name="Schranz E."/>
        </authorList>
    </citation>
    <scope>NUCLEOTIDE SEQUENCE</scope>
</reference>
<dbReference type="AlphaFoldDB" id="A0AA36E0G8"/>
<organism evidence="2 3">
    <name type="scientific">Lactuca saligna</name>
    <name type="common">Willowleaf lettuce</name>
    <dbReference type="NCBI Taxonomy" id="75948"/>
    <lineage>
        <taxon>Eukaryota</taxon>
        <taxon>Viridiplantae</taxon>
        <taxon>Streptophyta</taxon>
        <taxon>Embryophyta</taxon>
        <taxon>Tracheophyta</taxon>
        <taxon>Spermatophyta</taxon>
        <taxon>Magnoliopsida</taxon>
        <taxon>eudicotyledons</taxon>
        <taxon>Gunneridae</taxon>
        <taxon>Pentapetalae</taxon>
        <taxon>asterids</taxon>
        <taxon>campanulids</taxon>
        <taxon>Asterales</taxon>
        <taxon>Asteraceae</taxon>
        <taxon>Cichorioideae</taxon>
        <taxon>Cichorieae</taxon>
        <taxon>Lactucinae</taxon>
        <taxon>Lactuca</taxon>
    </lineage>
</organism>
<name>A0AA36E0G8_LACSI</name>
<evidence type="ECO:0000313" key="2">
    <source>
        <dbReference type="EMBL" id="CAI9277347.1"/>
    </source>
</evidence>
<gene>
    <name evidence="2" type="ORF">LSALG_LOCUS17279</name>
</gene>
<evidence type="ECO:0000256" key="1">
    <source>
        <dbReference type="SAM" id="MobiDB-lite"/>
    </source>
</evidence>
<feature type="region of interest" description="Disordered" evidence="1">
    <location>
        <begin position="40"/>
        <end position="110"/>
    </location>
</feature>
<accession>A0AA36E0G8</accession>
<feature type="compositionally biased region" description="Low complexity" evidence="1">
    <location>
        <begin position="96"/>
        <end position="105"/>
    </location>
</feature>
<sequence length="291" mass="33353">MFKDDHTSISVVLILAVFNLLQKPSSLKPHYSFGLSYSSEELEEDENVEGNKHSSPPPKDNLKGDQENQVQGTLVDDSRPLEPNDDGNEDDKKSKSSTSDTGSSDENVADPFSMLEVRDRIVFSNSKVDKVDLKVIGLDMKLDQKVTNLDSKLKLMLKYLSEIQYAAPLKLNRPNQLNHLISLCLKRTINEVEQKYNDSLDHHISTTTIMLKIHDDMIIATNKLIKYTHVHHEKQIQRIEKEICQKYAMNMVMSEVLINRIRSTYNILDVLDHKFDEIFVILDETFAHLKA</sequence>
<keyword evidence="3" id="KW-1185">Reference proteome</keyword>
<evidence type="ECO:0000313" key="3">
    <source>
        <dbReference type="Proteomes" id="UP001177003"/>
    </source>
</evidence>
<proteinExistence type="predicted"/>